<dbReference type="EMBL" id="BAABID010000009">
    <property type="protein sequence ID" value="GAA4730359.1"/>
    <property type="molecule type" value="Genomic_DNA"/>
</dbReference>
<reference evidence="2" key="1">
    <citation type="journal article" date="2019" name="Int. J. Syst. Evol. Microbiol.">
        <title>The Global Catalogue of Microorganisms (GCM) 10K type strain sequencing project: providing services to taxonomists for standard genome sequencing and annotation.</title>
        <authorList>
            <consortium name="The Broad Institute Genomics Platform"/>
            <consortium name="The Broad Institute Genome Sequencing Center for Infectious Disease"/>
            <person name="Wu L."/>
            <person name="Ma J."/>
        </authorList>
    </citation>
    <scope>NUCLEOTIDE SEQUENCE [LARGE SCALE GENOMIC DNA]</scope>
    <source>
        <strain evidence="2">JCM 18063</strain>
    </source>
</reference>
<evidence type="ECO:0000313" key="2">
    <source>
        <dbReference type="Proteomes" id="UP001500956"/>
    </source>
</evidence>
<proteinExistence type="predicted"/>
<sequence length="149" mass="16596">MTRFPEPVVPPSFTVDEMLVRFESPTQNEVGYHVGVFGLANGLARSGRLSAEDWSWWRASNDWCNAAYPDPTTVDPAVYDQVLNPGARAWFRSSATDLIAKAREYVALLDEYEVACVERYTRAPGRVVYGDKVQVIAVPVGALVTRRLS</sequence>
<name>A0ABP8YLI5_9MICO</name>
<dbReference type="Proteomes" id="UP001500956">
    <property type="component" value="Unassembled WGS sequence"/>
</dbReference>
<evidence type="ECO:0000313" key="1">
    <source>
        <dbReference type="EMBL" id="GAA4730359.1"/>
    </source>
</evidence>
<accession>A0ABP8YLI5</accession>
<comment type="caution">
    <text evidence="1">The sequence shown here is derived from an EMBL/GenBank/DDBJ whole genome shotgun (WGS) entry which is preliminary data.</text>
</comment>
<keyword evidence="2" id="KW-1185">Reference proteome</keyword>
<dbReference type="RefSeq" id="WP_172150549.1">
    <property type="nucleotide sequence ID" value="NZ_BAABID010000009.1"/>
</dbReference>
<protein>
    <submittedName>
        <fullName evidence="1">Uncharacterized protein</fullName>
    </submittedName>
</protein>
<gene>
    <name evidence="1" type="ORF">GCM10023216_22590</name>
</gene>
<organism evidence="1 2">
    <name type="scientific">Isoptericola chiayiensis</name>
    <dbReference type="NCBI Taxonomy" id="579446"/>
    <lineage>
        <taxon>Bacteria</taxon>
        <taxon>Bacillati</taxon>
        <taxon>Actinomycetota</taxon>
        <taxon>Actinomycetes</taxon>
        <taxon>Micrococcales</taxon>
        <taxon>Promicromonosporaceae</taxon>
        <taxon>Isoptericola</taxon>
    </lineage>
</organism>